<dbReference type="AlphaFoldDB" id="A0A1I1LT17"/>
<evidence type="ECO:0000313" key="1">
    <source>
        <dbReference type="EMBL" id="SFC76135.1"/>
    </source>
</evidence>
<dbReference type="EMBL" id="FOMG01000009">
    <property type="protein sequence ID" value="SFC76135.1"/>
    <property type="molecule type" value="Genomic_DNA"/>
</dbReference>
<keyword evidence="2" id="KW-1185">Reference proteome</keyword>
<accession>A0A1I1LT17</accession>
<dbReference type="Proteomes" id="UP000199263">
    <property type="component" value="Unassembled WGS sequence"/>
</dbReference>
<organism evidence="1 2">
    <name type="scientific">Clostridium uliginosum</name>
    <dbReference type="NCBI Taxonomy" id="119641"/>
    <lineage>
        <taxon>Bacteria</taxon>
        <taxon>Bacillati</taxon>
        <taxon>Bacillota</taxon>
        <taxon>Clostridia</taxon>
        <taxon>Eubacteriales</taxon>
        <taxon>Clostridiaceae</taxon>
        <taxon>Clostridium</taxon>
    </lineage>
</organism>
<proteinExistence type="predicted"/>
<gene>
    <name evidence="1" type="ORF">SAMN05421842_10918</name>
</gene>
<evidence type="ECO:0000313" key="2">
    <source>
        <dbReference type="Proteomes" id="UP000199263"/>
    </source>
</evidence>
<dbReference type="STRING" id="119641.SAMN05421842_10918"/>
<reference evidence="1 2" key="1">
    <citation type="submission" date="2016-10" db="EMBL/GenBank/DDBJ databases">
        <authorList>
            <person name="de Groot N.N."/>
        </authorList>
    </citation>
    <scope>NUCLEOTIDE SEQUENCE [LARGE SCALE GENOMIC DNA]</scope>
    <source>
        <strain evidence="1 2">DSM 12992</strain>
    </source>
</reference>
<dbReference type="OrthoDB" id="1921805at2"/>
<sequence length="120" mass="13853">MKKKIILSILSVLIIIITLFTIKKSLGLHKEFKNVRIPTKESRHLGEMSTYKWITVKKLSKKYNISEEEIFKILEIVSQPGDENMDIKSLSKKYNISIETMKNNLSKIIGTDKDVKGKDI</sequence>
<protein>
    <submittedName>
        <fullName evidence="1">Uncharacterized protein</fullName>
    </submittedName>
</protein>
<name>A0A1I1LT17_9CLOT</name>
<dbReference type="RefSeq" id="WP_090090499.1">
    <property type="nucleotide sequence ID" value="NZ_FOMG01000009.1"/>
</dbReference>